<dbReference type="AlphaFoldDB" id="A0AAV1ZPW3"/>
<comment type="caution">
    <text evidence="11">The sequence shown here is derived from an EMBL/GenBank/DDBJ whole genome shotgun (WGS) entry which is preliminary data.</text>
</comment>
<evidence type="ECO:0000256" key="9">
    <source>
        <dbReference type="ARBA" id="ARBA00023160"/>
    </source>
</evidence>
<evidence type="ECO:0000256" key="7">
    <source>
        <dbReference type="ARBA" id="ARBA00023098"/>
    </source>
</evidence>
<dbReference type="GO" id="GO:0009922">
    <property type="term" value="F:fatty acid elongase activity"/>
    <property type="evidence" value="ECO:0007669"/>
    <property type="project" value="UniProtKB-EC"/>
</dbReference>
<protein>
    <recommendedName>
        <fullName evidence="10">Elongation of very long chain fatty acids protein</fullName>
        <ecNumber evidence="10">2.3.1.199</ecNumber>
    </recommendedName>
    <alternativeName>
        <fullName evidence="10">Very-long-chain 3-oxoacyl-CoA synthase</fullName>
    </alternativeName>
</protein>
<evidence type="ECO:0000256" key="10">
    <source>
        <dbReference type="RuleBase" id="RU361115"/>
    </source>
</evidence>
<keyword evidence="7 10" id="KW-0443">Lipid metabolism</keyword>
<accession>A0AAV1ZPW3</accession>
<dbReference type="Proteomes" id="UP001497382">
    <property type="component" value="Unassembled WGS sequence"/>
</dbReference>
<comment type="caution">
    <text evidence="10">Lacks conserved residue(s) required for the propagation of feature annotation.</text>
</comment>
<dbReference type="GO" id="GO:0034626">
    <property type="term" value="P:fatty acid elongation, polyunsaturated fatty acid"/>
    <property type="evidence" value="ECO:0007669"/>
    <property type="project" value="TreeGrafter"/>
</dbReference>
<evidence type="ECO:0000313" key="11">
    <source>
        <dbReference type="EMBL" id="CAL1272343.1"/>
    </source>
</evidence>
<evidence type="ECO:0000313" key="12">
    <source>
        <dbReference type="Proteomes" id="UP001497382"/>
    </source>
</evidence>
<dbReference type="InterPro" id="IPR002076">
    <property type="entry name" value="ELO_fam"/>
</dbReference>
<keyword evidence="4 10" id="KW-0812">Transmembrane</keyword>
<evidence type="ECO:0000256" key="6">
    <source>
        <dbReference type="ARBA" id="ARBA00022989"/>
    </source>
</evidence>
<dbReference type="EMBL" id="CAXIEN010000060">
    <property type="protein sequence ID" value="CAL1272343.1"/>
    <property type="molecule type" value="Genomic_DNA"/>
</dbReference>
<dbReference type="Pfam" id="PF01151">
    <property type="entry name" value="ELO"/>
    <property type="match status" value="1"/>
</dbReference>
<dbReference type="GO" id="GO:0030148">
    <property type="term" value="P:sphingolipid biosynthetic process"/>
    <property type="evidence" value="ECO:0007669"/>
    <property type="project" value="TreeGrafter"/>
</dbReference>
<reference evidence="11 12" key="1">
    <citation type="submission" date="2024-04" db="EMBL/GenBank/DDBJ databases">
        <authorList>
            <person name="Rising A."/>
            <person name="Reimegard J."/>
            <person name="Sonavane S."/>
            <person name="Akerstrom W."/>
            <person name="Nylinder S."/>
            <person name="Hedman E."/>
            <person name="Kallberg Y."/>
        </authorList>
    </citation>
    <scope>NUCLEOTIDE SEQUENCE [LARGE SCALE GENOMIC DNA]</scope>
</reference>
<keyword evidence="9 10" id="KW-0275">Fatty acid biosynthesis</keyword>
<evidence type="ECO:0000256" key="4">
    <source>
        <dbReference type="ARBA" id="ARBA00022692"/>
    </source>
</evidence>
<proteinExistence type="inferred from homology"/>
<dbReference type="PANTHER" id="PTHR11157:SF19">
    <property type="entry name" value="ELONGATION OF VERY LONG CHAIN FATTY ACIDS PROTEIN 1"/>
    <property type="match status" value="1"/>
</dbReference>
<comment type="subcellular location">
    <subcellularLocation>
        <location evidence="1">Membrane</location>
        <topology evidence="1">Multi-pass membrane protein</topology>
    </subcellularLocation>
</comment>
<evidence type="ECO:0000256" key="5">
    <source>
        <dbReference type="ARBA" id="ARBA00022832"/>
    </source>
</evidence>
<evidence type="ECO:0000256" key="1">
    <source>
        <dbReference type="ARBA" id="ARBA00004141"/>
    </source>
</evidence>
<keyword evidence="2 10" id="KW-0444">Lipid biosynthesis</keyword>
<keyword evidence="6 10" id="KW-1133">Transmembrane helix</keyword>
<evidence type="ECO:0000256" key="2">
    <source>
        <dbReference type="ARBA" id="ARBA00022516"/>
    </source>
</evidence>
<keyword evidence="8 10" id="KW-0472">Membrane</keyword>
<dbReference type="GO" id="GO:0019367">
    <property type="term" value="P:fatty acid elongation, saturated fatty acid"/>
    <property type="evidence" value="ECO:0007669"/>
    <property type="project" value="TreeGrafter"/>
</dbReference>
<comment type="similarity">
    <text evidence="10">Belongs to the ELO family.</text>
</comment>
<feature type="transmembrane region" description="Helical" evidence="10">
    <location>
        <begin position="60"/>
        <end position="80"/>
    </location>
</feature>
<comment type="catalytic activity">
    <reaction evidence="10">
        <text>a very-long-chain acyl-CoA + malonyl-CoA + H(+) = a very-long-chain 3-oxoacyl-CoA + CO2 + CoA</text>
        <dbReference type="Rhea" id="RHEA:32727"/>
        <dbReference type="ChEBI" id="CHEBI:15378"/>
        <dbReference type="ChEBI" id="CHEBI:16526"/>
        <dbReference type="ChEBI" id="CHEBI:57287"/>
        <dbReference type="ChEBI" id="CHEBI:57384"/>
        <dbReference type="ChEBI" id="CHEBI:90725"/>
        <dbReference type="ChEBI" id="CHEBI:90736"/>
        <dbReference type="EC" id="2.3.1.199"/>
    </reaction>
</comment>
<gene>
    <name evidence="11" type="ORF">LARSCL_LOCUS6325</name>
</gene>
<sequence>MKNRKPFQLKVPMIVYNFFMSAFNLILMYQLYATVTENWDMRCNRSTTEYKQRIHNRIHVAWNLIFEKYLALLDTVFFVLRKKQ</sequence>
<keyword evidence="5 10" id="KW-0276">Fatty acid metabolism</keyword>
<evidence type="ECO:0000256" key="3">
    <source>
        <dbReference type="ARBA" id="ARBA00022679"/>
    </source>
</evidence>
<keyword evidence="3 10" id="KW-0808">Transferase</keyword>
<dbReference type="EC" id="2.3.1.199" evidence="10"/>
<dbReference type="PANTHER" id="PTHR11157">
    <property type="entry name" value="FATTY ACID ACYL TRANSFERASE-RELATED"/>
    <property type="match status" value="1"/>
</dbReference>
<dbReference type="GO" id="GO:0005789">
    <property type="term" value="C:endoplasmic reticulum membrane"/>
    <property type="evidence" value="ECO:0007669"/>
    <property type="project" value="TreeGrafter"/>
</dbReference>
<evidence type="ECO:0000256" key="8">
    <source>
        <dbReference type="ARBA" id="ARBA00023136"/>
    </source>
</evidence>
<dbReference type="GO" id="GO:0042761">
    <property type="term" value="P:very long-chain fatty acid biosynthetic process"/>
    <property type="evidence" value="ECO:0007669"/>
    <property type="project" value="TreeGrafter"/>
</dbReference>
<keyword evidence="12" id="KW-1185">Reference proteome</keyword>
<dbReference type="GO" id="GO:0034625">
    <property type="term" value="P:fatty acid elongation, monounsaturated fatty acid"/>
    <property type="evidence" value="ECO:0007669"/>
    <property type="project" value="TreeGrafter"/>
</dbReference>
<name>A0AAV1ZPW3_9ARAC</name>
<organism evidence="11 12">
    <name type="scientific">Larinioides sclopetarius</name>
    <dbReference type="NCBI Taxonomy" id="280406"/>
    <lineage>
        <taxon>Eukaryota</taxon>
        <taxon>Metazoa</taxon>
        <taxon>Ecdysozoa</taxon>
        <taxon>Arthropoda</taxon>
        <taxon>Chelicerata</taxon>
        <taxon>Arachnida</taxon>
        <taxon>Araneae</taxon>
        <taxon>Araneomorphae</taxon>
        <taxon>Entelegynae</taxon>
        <taxon>Araneoidea</taxon>
        <taxon>Araneidae</taxon>
        <taxon>Larinioides</taxon>
    </lineage>
</organism>
<feature type="non-terminal residue" evidence="11">
    <location>
        <position position="84"/>
    </location>
</feature>
<feature type="transmembrane region" description="Helical" evidence="10">
    <location>
        <begin position="12"/>
        <end position="32"/>
    </location>
</feature>